<dbReference type="FunFam" id="4.10.400.10:FF:000074">
    <property type="entry name" value="low-density lipoprotein receptor-related protein 6"/>
    <property type="match status" value="1"/>
</dbReference>
<feature type="domain" description="EGF-like" evidence="22">
    <location>
        <begin position="604"/>
        <end position="641"/>
    </location>
</feature>
<dbReference type="InterPro" id="IPR002172">
    <property type="entry name" value="LDrepeatLR_classA_rpt"/>
</dbReference>
<dbReference type="GO" id="GO:0009653">
    <property type="term" value="P:anatomical structure morphogenesis"/>
    <property type="evidence" value="ECO:0007669"/>
    <property type="project" value="UniProtKB-ARBA"/>
</dbReference>
<feature type="repeat" description="LDL-receptor class B" evidence="19">
    <location>
        <begin position="385"/>
        <end position="427"/>
    </location>
</feature>
<evidence type="ECO:0000256" key="18">
    <source>
        <dbReference type="PROSITE-ProRule" id="PRU00124"/>
    </source>
</evidence>
<dbReference type="Proteomes" id="UP000472270">
    <property type="component" value="Unassembled WGS sequence"/>
</dbReference>
<comment type="caution">
    <text evidence="18">Lacks conserved residue(s) required for the propagation of feature annotation.</text>
</comment>
<dbReference type="PROSITE" id="PS01209">
    <property type="entry name" value="LDLRA_1"/>
    <property type="match status" value="2"/>
</dbReference>
<dbReference type="SUPFAM" id="SSF57196">
    <property type="entry name" value="EGF/Laminin"/>
    <property type="match status" value="2"/>
</dbReference>
<keyword evidence="16" id="KW-0675">Receptor</keyword>
<gene>
    <name evidence="23" type="primary">lrp6</name>
</gene>
<feature type="repeat" description="LDL-receptor class B" evidence="19">
    <location>
        <begin position="937"/>
        <end position="981"/>
    </location>
</feature>
<feature type="disulfide bond" evidence="18">
    <location>
        <begin position="1289"/>
        <end position="1307"/>
    </location>
</feature>
<dbReference type="SMART" id="SM00181">
    <property type="entry name" value="EGF"/>
    <property type="match status" value="3"/>
</dbReference>
<dbReference type="GO" id="GO:0009888">
    <property type="term" value="P:tissue development"/>
    <property type="evidence" value="ECO:0007669"/>
    <property type="project" value="UniProtKB-ARBA"/>
</dbReference>
<feature type="disulfide bond" evidence="18">
    <location>
        <begin position="1301"/>
        <end position="1316"/>
    </location>
</feature>
<dbReference type="Ensembl" id="ENSSRHT00000033189.1">
    <property type="protein sequence ID" value="ENSSRHP00000032253.1"/>
    <property type="gene ID" value="ENSSRHG00000015083.1"/>
</dbReference>
<dbReference type="FunFam" id="2.120.10.30:FF:000241">
    <property type="entry name" value="Low-density lipoprotein receptor-related protein 6"/>
    <property type="match status" value="2"/>
</dbReference>
<dbReference type="GO" id="GO:0048513">
    <property type="term" value="P:animal organ development"/>
    <property type="evidence" value="ECO:0007669"/>
    <property type="project" value="UniProtKB-ARBA"/>
</dbReference>
<feature type="region of interest" description="Disordered" evidence="20">
    <location>
        <begin position="1416"/>
        <end position="1449"/>
    </location>
</feature>
<keyword evidence="5" id="KW-0245">EGF-like domain</keyword>
<feature type="repeat" description="LDL-receptor class B" evidence="19">
    <location>
        <begin position="515"/>
        <end position="557"/>
    </location>
</feature>
<keyword evidence="7" id="KW-0254">Endocytosis</keyword>
<feature type="disulfide bond" evidence="18">
    <location>
        <begin position="1244"/>
        <end position="1256"/>
    </location>
</feature>
<keyword evidence="11" id="KW-0677">Repeat</keyword>
<evidence type="ECO:0000259" key="22">
    <source>
        <dbReference type="SMART" id="SM00181"/>
    </source>
</evidence>
<feature type="repeat" description="LDL-receptor class B" evidence="19">
    <location>
        <begin position="428"/>
        <end position="470"/>
    </location>
</feature>
<dbReference type="PANTHER" id="PTHR46513:SF40">
    <property type="entry name" value="LOW-DENSITY LIPOPROTEIN RECEPTOR-RELATED PROTEIN 6"/>
    <property type="match status" value="1"/>
</dbReference>
<evidence type="ECO:0000256" key="1">
    <source>
        <dbReference type="ARBA" id="ARBA00004240"/>
    </source>
</evidence>
<evidence type="ECO:0000256" key="2">
    <source>
        <dbReference type="ARBA" id="ARBA00004479"/>
    </source>
</evidence>
<evidence type="ECO:0000256" key="17">
    <source>
        <dbReference type="ARBA" id="ARBA00023180"/>
    </source>
</evidence>
<dbReference type="SUPFAM" id="SSF57424">
    <property type="entry name" value="LDL receptor-like module"/>
    <property type="match status" value="3"/>
</dbReference>
<dbReference type="InterPro" id="IPR050778">
    <property type="entry name" value="Cueball_EGF_LRP_Nidogen"/>
</dbReference>
<feature type="repeat" description="LDL-receptor class B" evidence="19">
    <location>
        <begin position="809"/>
        <end position="851"/>
    </location>
</feature>
<dbReference type="CDD" id="cd00112">
    <property type="entry name" value="LDLa"/>
    <property type="match status" value="3"/>
</dbReference>
<dbReference type="Pfam" id="PF00057">
    <property type="entry name" value="Ldl_recept_a"/>
    <property type="match status" value="3"/>
</dbReference>
<evidence type="ECO:0000313" key="24">
    <source>
        <dbReference type="Proteomes" id="UP000472270"/>
    </source>
</evidence>
<dbReference type="GO" id="GO:0017147">
    <property type="term" value="F:Wnt-protein binding"/>
    <property type="evidence" value="ECO:0007669"/>
    <property type="project" value="UniProtKB-ARBA"/>
</dbReference>
<dbReference type="SMART" id="SM00192">
    <property type="entry name" value="LDLa"/>
    <property type="match status" value="3"/>
</dbReference>
<dbReference type="Gene3D" id="2.120.10.30">
    <property type="entry name" value="TolB, C-terminal domain"/>
    <property type="match status" value="5"/>
</dbReference>
<evidence type="ECO:0000256" key="6">
    <source>
        <dbReference type="ARBA" id="ARBA00022553"/>
    </source>
</evidence>
<feature type="domain" description="EGF-like" evidence="22">
    <location>
        <begin position="303"/>
        <end position="336"/>
    </location>
</feature>
<dbReference type="PROSITE" id="PS51120">
    <property type="entry name" value="LDLRB"/>
    <property type="match status" value="14"/>
</dbReference>
<evidence type="ECO:0000256" key="9">
    <source>
        <dbReference type="ARBA" id="ARBA00022692"/>
    </source>
</evidence>
<keyword evidence="15 18" id="KW-1015">Disulfide bond</keyword>
<evidence type="ECO:0000256" key="8">
    <source>
        <dbReference type="ARBA" id="ARBA00022687"/>
    </source>
</evidence>
<evidence type="ECO:0000313" key="23">
    <source>
        <dbReference type="Ensembl" id="ENSSRHP00000032253.1"/>
    </source>
</evidence>
<feature type="disulfide bond" evidence="18">
    <location>
        <begin position="1282"/>
        <end position="1294"/>
    </location>
</feature>
<feature type="disulfide bond" evidence="18">
    <location>
        <begin position="1226"/>
        <end position="1241"/>
    </location>
</feature>
<evidence type="ECO:0000256" key="11">
    <source>
        <dbReference type="ARBA" id="ARBA00022737"/>
    </source>
</evidence>
<feature type="disulfide bond" evidence="18">
    <location>
        <begin position="1251"/>
        <end position="1269"/>
    </location>
</feature>
<keyword evidence="6" id="KW-0597">Phosphoprotein</keyword>
<feature type="repeat" description="LDL-receptor class B" evidence="19">
    <location>
        <begin position="982"/>
        <end position="1024"/>
    </location>
</feature>
<dbReference type="GO" id="GO:0016020">
    <property type="term" value="C:membrane"/>
    <property type="evidence" value="ECO:0007669"/>
    <property type="project" value="UniProtKB-SubCell"/>
</dbReference>
<proteinExistence type="inferred from homology"/>
<organism evidence="23 24">
    <name type="scientific">Sinocyclocheilus rhinocerous</name>
    <dbReference type="NCBI Taxonomy" id="307959"/>
    <lineage>
        <taxon>Eukaryota</taxon>
        <taxon>Metazoa</taxon>
        <taxon>Chordata</taxon>
        <taxon>Craniata</taxon>
        <taxon>Vertebrata</taxon>
        <taxon>Euteleostomi</taxon>
        <taxon>Actinopterygii</taxon>
        <taxon>Neopterygii</taxon>
        <taxon>Teleostei</taxon>
        <taxon>Ostariophysi</taxon>
        <taxon>Cypriniformes</taxon>
        <taxon>Cyprinidae</taxon>
        <taxon>Cyprininae</taxon>
        <taxon>Sinocyclocheilus</taxon>
    </lineage>
</organism>
<accession>A0A673I2Y7</accession>
<keyword evidence="17" id="KW-0325">Glycoprotein</keyword>
<evidence type="ECO:0000256" key="10">
    <source>
        <dbReference type="ARBA" id="ARBA00022729"/>
    </source>
</evidence>
<dbReference type="Pfam" id="PF14670">
    <property type="entry name" value="FXa_inhibition"/>
    <property type="match status" value="2"/>
</dbReference>
<evidence type="ECO:0000256" key="15">
    <source>
        <dbReference type="ARBA" id="ARBA00023157"/>
    </source>
</evidence>
<dbReference type="Gene3D" id="4.10.400.10">
    <property type="entry name" value="Low-density Lipoprotein Receptor"/>
    <property type="match status" value="3"/>
</dbReference>
<evidence type="ECO:0000256" key="21">
    <source>
        <dbReference type="SAM" id="Phobius"/>
    </source>
</evidence>
<sequence>TLFVHKRKEKRLYSTIRLLRVTSDLCVSSLSPAGLPLLLYANRRDLRLVDAAHGRGNATVVIGGLEDAAAVDYVYEQGLIYWSDVSEEAIKRTLFNGSGPGGLQNTVVSSLASPDGLACDWMGNKLYWTDSETNRIEVAELDGTHRKVLFWQDLDQPRAIALDPARGYMYWTDWGEVPKIERAGMDGTHRSVVIDSEIYWPNGLTLDYDLQKLYWADAKFSFIHRCNLDGSGREVVVKGSLPHPFALTLYEDTLFWTDWNTHSIHACLKHTGENSHEIHTNIFSPMDIHVYSQKRQPLEVTSPCALKNGGCSHLCLLSPVKPYYQCACPTGVQNCYIESATQLLLLARRTDLRRISLDTPDFTDIVLQTDDIRHAIAIDFDPVEGHVYWTDDEVQAIRRSHLDGSEAQFVVTSQVNHPDGIAVDWIARNLYWTDTGTDRIEVTRLNGSMRKILISEELDEPRAIVLDPAAGYMYWTDWGEVPKIERAALDGTERLVLVNTSLGWPNGLALDYSERKIYWGDAKTDVIEVMQMDGSGRRVLVDDNLPHIFGFALLGDYIYWTDWQRRSIERVHKHSLEREVIVDQLPDLMGIKATYVHQTFGMNPCALANGGCSHLCLYKPQGVSCACPIGLELMADLTSCIVPEAFLLFSRHTDIRRISLETNNNNVAIPLTGVKEASALDFDVTDNRIYWTDITLKMNTYWTEAAQLLCMWVRVTVPQSASLPLSFMYWTEWGGRPKIDRAAMDGSGRITLVPNVGRANGLTIDYTERRLYWTDLDTTLIESSNMLGLEREVIADDLPHPFGLTQYQDYIYWTDWSQRSIERANKTSGQNRTIIQGHLDYVMDILVFHSSRQSGWNACASTNGHCSHLCLTHTHTLALIYTHTHSHMSLTPTSFLLFSQKTAINRMVIDELQSPDIMLPIHSLRNVRAIDYDPLDRQLYWIDSKQNAIRRAQEDGNQSETVVSSASLGLQPYDLSIDVYSRFIYWTSEVTNVINVTRIDGSRVGVVLRGEHDKPRAIVVNPERGYMYFTNLQERSPKIERAALDGTEREVLFFSNLGKPVALAVDNELGKLFWVDMDLRRIESSDLSGANRIVIEDSNILQPVGLTVFGNFLYWIDRQQQMIERIDKITREGRTKIQARIASLSDIHAVHELRMEEYNKHPCTSDNGGCSHICLVKGDGSTRCSCPVHLVLLQDELSCGEPPTCSPEQFSCVSGEVDCIPQAWRCDGFAECDDSSDERDCPVCSDEEFQCDSKQCVDFSLRCNGEINCQDRSDENKCEVLCPMDQFTCANGQCIGRHKKCDHNTDCTDNSDEIGCYATEEPSFPPTNTIGSIVGVVMLLFVVGAVYFVCQRVLCPQMKDDGETMTNDFVVHGPPPVPLGYVPHPGSLSGSLPGMSRGKSVIGSLSIMGGSSGPSYDRAHVTGASSSSSSSTKGPYFPPILNPPPSPATVRSQYTMEFGYSSNSPSTHRSYSYRPYSYRHFAPPTTPCSTDVCDSDYTPGRRAPHASSAATKGYTSDLIYDSEPLPPPPTPRSQYLSAEENCESCPPSPYTERSYSHHLYPPPPSPCTDSS</sequence>
<keyword evidence="13 21" id="KW-1133">Transmembrane helix</keyword>
<feature type="disulfide bond" evidence="18">
    <location>
        <begin position="1263"/>
        <end position="1278"/>
    </location>
</feature>
<dbReference type="FunFam" id="2.120.10.30:FF:000017">
    <property type="entry name" value="Low-density lipoprotein receptor-related protein 6"/>
    <property type="match status" value="1"/>
</dbReference>
<feature type="transmembrane region" description="Helical" evidence="21">
    <location>
        <begin position="1330"/>
        <end position="1350"/>
    </location>
</feature>
<evidence type="ECO:0000256" key="5">
    <source>
        <dbReference type="ARBA" id="ARBA00022536"/>
    </source>
</evidence>
<reference evidence="23" key="1">
    <citation type="submission" date="2025-08" db="UniProtKB">
        <authorList>
            <consortium name="Ensembl"/>
        </authorList>
    </citation>
    <scope>IDENTIFICATION</scope>
</reference>
<evidence type="ECO:0000256" key="4">
    <source>
        <dbReference type="ARBA" id="ARBA00022473"/>
    </source>
</evidence>
<keyword evidence="8" id="KW-0879">Wnt signaling pathway</keyword>
<dbReference type="SUPFAM" id="SSF63825">
    <property type="entry name" value="YWTD domain"/>
    <property type="match status" value="4"/>
</dbReference>
<dbReference type="PANTHER" id="PTHR46513">
    <property type="entry name" value="VITELLOGENIN RECEPTOR-LIKE PROTEIN-RELATED-RELATED"/>
    <property type="match status" value="1"/>
</dbReference>
<keyword evidence="4" id="KW-0217">Developmental protein</keyword>
<dbReference type="InterPro" id="IPR023415">
    <property type="entry name" value="LDLR_class-A_CS"/>
</dbReference>
<feature type="repeat" description="LDL-receptor class B" evidence="19">
    <location>
        <begin position="124"/>
        <end position="166"/>
    </location>
</feature>
<feature type="region of interest" description="Disordered" evidence="20">
    <location>
        <begin position="1518"/>
        <end position="1571"/>
    </location>
</feature>
<dbReference type="GO" id="GO:0005783">
    <property type="term" value="C:endoplasmic reticulum"/>
    <property type="evidence" value="ECO:0007669"/>
    <property type="project" value="UniProtKB-SubCell"/>
</dbReference>
<feature type="repeat" description="LDL-receptor class B" evidence="19">
    <location>
        <begin position="78"/>
        <end position="123"/>
    </location>
</feature>
<keyword evidence="10" id="KW-0732">Signal</keyword>
<dbReference type="GO" id="GO:0060070">
    <property type="term" value="P:canonical Wnt signaling pathway"/>
    <property type="evidence" value="ECO:0007669"/>
    <property type="project" value="UniProtKB-ARBA"/>
</dbReference>
<dbReference type="FunFam" id="2.120.10.30:FF:000001">
    <property type="entry name" value="Low-density lipoprotein receptor-related protein 6"/>
    <property type="match status" value="1"/>
</dbReference>
<dbReference type="FunFam" id="4.10.400.10:FF:000016">
    <property type="entry name" value="Low-density lipoprotein receptor-related protein 6"/>
    <property type="match status" value="1"/>
</dbReference>
<reference evidence="23" key="2">
    <citation type="submission" date="2025-09" db="UniProtKB">
        <authorList>
            <consortium name="Ensembl"/>
        </authorList>
    </citation>
    <scope>IDENTIFICATION</scope>
</reference>
<dbReference type="GO" id="GO:0007399">
    <property type="term" value="P:nervous system development"/>
    <property type="evidence" value="ECO:0007669"/>
    <property type="project" value="TreeGrafter"/>
</dbReference>
<feature type="repeat" description="LDL-receptor class B" evidence="19">
    <location>
        <begin position="726"/>
        <end position="768"/>
    </location>
</feature>
<feature type="domain" description="EGF-like" evidence="22">
    <location>
        <begin position="1162"/>
        <end position="1206"/>
    </location>
</feature>
<name>A0A673I2Y7_9TELE</name>
<feature type="repeat" description="LDL-receptor class B" evidence="19">
    <location>
        <begin position="167"/>
        <end position="210"/>
    </location>
</feature>
<feature type="repeat" description="LDL-receptor class B" evidence="19">
    <location>
        <begin position="211"/>
        <end position="253"/>
    </location>
</feature>
<comment type="similarity">
    <text evidence="3">Belongs to the LDLR family.</text>
</comment>
<dbReference type="SMART" id="SM00135">
    <property type="entry name" value="LY"/>
    <property type="match status" value="19"/>
</dbReference>
<evidence type="ECO:0000256" key="7">
    <source>
        <dbReference type="ARBA" id="ARBA00022583"/>
    </source>
</evidence>
<protein>
    <recommendedName>
        <fullName evidence="22">EGF-like domain-containing protein</fullName>
    </recommendedName>
</protein>
<dbReference type="InterPro" id="IPR011042">
    <property type="entry name" value="6-blade_b-propeller_TolB-like"/>
</dbReference>
<evidence type="ECO:0000256" key="12">
    <source>
        <dbReference type="ARBA" id="ARBA00022824"/>
    </source>
</evidence>
<evidence type="ECO:0000256" key="20">
    <source>
        <dbReference type="SAM" id="MobiDB-lite"/>
    </source>
</evidence>
<evidence type="ECO:0000256" key="3">
    <source>
        <dbReference type="ARBA" id="ARBA00009939"/>
    </source>
</evidence>
<dbReference type="InterPro" id="IPR000033">
    <property type="entry name" value="LDLR_classB_rpt"/>
</dbReference>
<feature type="repeat" description="LDL-receptor class B" evidence="19">
    <location>
        <begin position="471"/>
        <end position="514"/>
    </location>
</feature>
<evidence type="ECO:0000256" key="19">
    <source>
        <dbReference type="PROSITE-ProRule" id="PRU00461"/>
    </source>
</evidence>
<feature type="compositionally biased region" description="Pro residues" evidence="20">
    <location>
        <begin position="1560"/>
        <end position="1571"/>
    </location>
</feature>
<feature type="repeat" description="LDL-receptor class B" evidence="19">
    <location>
        <begin position="1025"/>
        <end position="1069"/>
    </location>
</feature>
<feature type="repeat" description="LDL-receptor class B" evidence="19">
    <location>
        <begin position="1070"/>
        <end position="1112"/>
    </location>
</feature>
<dbReference type="PRINTS" id="PR00261">
    <property type="entry name" value="LDLRECEPTOR"/>
</dbReference>
<dbReference type="GO" id="GO:0045944">
    <property type="term" value="P:positive regulation of transcription by RNA polymerase II"/>
    <property type="evidence" value="ECO:0007669"/>
    <property type="project" value="UniProtKB-ARBA"/>
</dbReference>
<dbReference type="InterPro" id="IPR036055">
    <property type="entry name" value="LDL_receptor-like_sf"/>
</dbReference>
<keyword evidence="14 21" id="KW-0472">Membrane</keyword>
<dbReference type="Pfam" id="PF00058">
    <property type="entry name" value="Ldl_recept_b"/>
    <property type="match status" value="10"/>
</dbReference>
<keyword evidence="9 21" id="KW-0812">Transmembrane</keyword>
<evidence type="ECO:0000256" key="16">
    <source>
        <dbReference type="ARBA" id="ARBA00023170"/>
    </source>
</evidence>
<dbReference type="PROSITE" id="PS50068">
    <property type="entry name" value="LDLRA_2"/>
    <property type="match status" value="3"/>
</dbReference>
<feature type="compositionally biased region" description="Pro residues" evidence="20">
    <location>
        <begin position="1436"/>
        <end position="1447"/>
    </location>
</feature>
<evidence type="ECO:0000256" key="14">
    <source>
        <dbReference type="ARBA" id="ARBA00023136"/>
    </source>
</evidence>
<keyword evidence="24" id="KW-1185">Reference proteome</keyword>
<dbReference type="GO" id="GO:0006897">
    <property type="term" value="P:endocytosis"/>
    <property type="evidence" value="ECO:0007669"/>
    <property type="project" value="UniProtKB-KW"/>
</dbReference>
<evidence type="ECO:0000256" key="13">
    <source>
        <dbReference type="ARBA" id="ARBA00022989"/>
    </source>
</evidence>
<dbReference type="Gene3D" id="2.10.25.10">
    <property type="entry name" value="Laminin"/>
    <property type="match status" value="1"/>
</dbReference>
<dbReference type="InterPro" id="IPR000742">
    <property type="entry name" value="EGF"/>
</dbReference>
<keyword evidence="12" id="KW-0256">Endoplasmic reticulum</keyword>
<comment type="subcellular location">
    <subcellularLocation>
        <location evidence="1">Endoplasmic reticulum</location>
    </subcellularLocation>
    <subcellularLocation>
        <location evidence="2">Membrane</location>
        <topology evidence="2">Single-pass type I membrane protein</topology>
    </subcellularLocation>
</comment>